<comment type="caution">
    <text evidence="2">The sequence shown here is derived from an EMBL/GenBank/DDBJ whole genome shotgun (WGS) entry which is preliminary data.</text>
</comment>
<dbReference type="InterPro" id="IPR011042">
    <property type="entry name" value="6-blade_b-propeller_TolB-like"/>
</dbReference>
<protein>
    <submittedName>
        <fullName evidence="2">Alpha/beta hydrolase family protein</fullName>
        <ecNumber evidence="2">3.4.-.-</ecNumber>
    </submittedName>
</protein>
<dbReference type="Gene3D" id="3.40.50.1820">
    <property type="entry name" value="alpha/beta hydrolase"/>
    <property type="match status" value="1"/>
</dbReference>
<dbReference type="Proteomes" id="UP001606300">
    <property type="component" value="Unassembled WGS sequence"/>
</dbReference>
<evidence type="ECO:0000313" key="3">
    <source>
        <dbReference type="Proteomes" id="UP001606300"/>
    </source>
</evidence>
<keyword evidence="3" id="KW-1185">Reference proteome</keyword>
<proteinExistence type="predicted"/>
<accession>A0ABW7EUM6</accession>
<dbReference type="SUPFAM" id="SSF53474">
    <property type="entry name" value="alpha/beta-Hydrolases"/>
    <property type="match status" value="1"/>
</dbReference>
<feature type="chain" id="PRO_5045891525" evidence="1">
    <location>
        <begin position="25"/>
        <end position="774"/>
    </location>
</feature>
<reference evidence="2 3" key="1">
    <citation type="submission" date="2024-09" db="EMBL/GenBank/DDBJ databases">
        <title>Novel species of the genus Pelomonas and Roseateles isolated from streams.</title>
        <authorList>
            <person name="Lu H."/>
        </authorList>
    </citation>
    <scope>NUCLEOTIDE SEQUENCE [LARGE SCALE GENOMIC DNA]</scope>
    <source>
        <strain evidence="2 3">DC23W</strain>
    </source>
</reference>
<dbReference type="InterPro" id="IPR029058">
    <property type="entry name" value="AB_hydrolase_fold"/>
</dbReference>
<dbReference type="Gene3D" id="2.120.10.30">
    <property type="entry name" value="TolB, C-terminal domain"/>
    <property type="match status" value="1"/>
</dbReference>
<dbReference type="EC" id="3.4.-.-" evidence="2"/>
<evidence type="ECO:0000313" key="2">
    <source>
        <dbReference type="EMBL" id="MFG6417206.1"/>
    </source>
</evidence>
<organism evidence="2 3">
    <name type="scientific">Pelomonas dachongensis</name>
    <dbReference type="NCBI Taxonomy" id="3299029"/>
    <lineage>
        <taxon>Bacteria</taxon>
        <taxon>Pseudomonadati</taxon>
        <taxon>Pseudomonadota</taxon>
        <taxon>Betaproteobacteria</taxon>
        <taxon>Burkholderiales</taxon>
        <taxon>Sphaerotilaceae</taxon>
        <taxon>Roseateles</taxon>
    </lineage>
</organism>
<feature type="signal peptide" evidence="1">
    <location>
        <begin position="1"/>
        <end position="24"/>
    </location>
</feature>
<dbReference type="RefSeq" id="WP_394473265.1">
    <property type="nucleotide sequence ID" value="NZ_JBIGHY010000018.1"/>
</dbReference>
<keyword evidence="2" id="KW-0378">Hydrolase</keyword>
<sequence>MQFRLLAPLLAGLLALLPAACVQAADGPTVREVVEFTAFVQPRNNNSESLRQQISPDGTRAFIVTRKASVASDRNRYEIRLLHISPDELASGKPPAPELVFAFESDQDFNYGDPAISRVRWWDDKTLLFTGRLKDGQEQVYRFDVGTRDLRQLTHATTPIVSFAASADLRRVLYAAQVPNPPLKAGARSFVMAGQSVWSAKFGQNRLQGQIRKYGFYIADAGTLQPRALGEPFLMENMAPPQVSISPDGHWALLPRYEPQRTLDWSRQYPMVEEIVTKFGPAVRGDPLRYYSGTRVQSARRKTVWRLDDGLEQTVVDAPDDSRTAGFQERPDHVWQGDGTSVVLAGTHLPLVPGGNTSTASHIIEYWPDTGRWVIIAQLASRLDRLLPGRDGFAVIDGDRHREFRRDGAGWREVAAQDVEAPSSAWTLRVRESLNEPPDVVAQGPAGRTVRLTTLNPQFDAATWGVMKTYTWRDAKGRAWRGGLMGGEGASPSKPLPLIIETYAYSPDNFYLHGPNAASRNGTSAFAGRAFLREGFLVLAMGKSSPDASITHDQTLLQLFNEGVRGAVDALVKEGRVDPARVGIIGWSTTGERVLNLVTFSDLPIRAATLADGDANTQFFFTMTYGFADSAWAWFDSINEGLPFGPGRANWLRNDPALNTDCVNTALRIESYGVPIYSNYDIHALLRRQYKPVEMVLIPGGAHSLSTPSERMVSLQGNVDWYRFWLKGETRTEPFLAGETAASLKAQYDAWRQMEKMKAANDKLPRCERERSRG</sequence>
<dbReference type="GO" id="GO:0016787">
    <property type="term" value="F:hydrolase activity"/>
    <property type="evidence" value="ECO:0007669"/>
    <property type="project" value="UniProtKB-KW"/>
</dbReference>
<name>A0ABW7EUM6_9BURK</name>
<keyword evidence="1" id="KW-0732">Signal</keyword>
<evidence type="ECO:0000256" key="1">
    <source>
        <dbReference type="SAM" id="SignalP"/>
    </source>
</evidence>
<gene>
    <name evidence="2" type="ORF">ACG02S_25245</name>
</gene>
<dbReference type="EMBL" id="JBIGHY010000018">
    <property type="protein sequence ID" value="MFG6417206.1"/>
    <property type="molecule type" value="Genomic_DNA"/>
</dbReference>
<dbReference type="SUPFAM" id="SSF82171">
    <property type="entry name" value="DPP6 N-terminal domain-like"/>
    <property type="match status" value="1"/>
</dbReference>